<name>A0AAV1S105_9ROSI</name>
<keyword evidence="2" id="KW-1185">Reference proteome</keyword>
<reference evidence="1 2" key="1">
    <citation type="submission" date="2024-01" db="EMBL/GenBank/DDBJ databases">
        <authorList>
            <person name="Waweru B."/>
        </authorList>
    </citation>
    <scope>NUCLEOTIDE SEQUENCE [LARGE SCALE GENOMIC DNA]</scope>
</reference>
<dbReference type="Proteomes" id="UP001314170">
    <property type="component" value="Unassembled WGS sequence"/>
</dbReference>
<sequence>MRHTGSRPMNRCKQQKWTPVSSILSATMTSLSLKKLIFGSHDAKRPGHMSCKAAQNHGSCASGLD</sequence>
<protein>
    <submittedName>
        <fullName evidence="1">Uncharacterized protein</fullName>
    </submittedName>
</protein>
<accession>A0AAV1S105</accession>
<gene>
    <name evidence="1" type="ORF">DCAF_LOCUS17387</name>
</gene>
<dbReference type="EMBL" id="CAWUPB010001160">
    <property type="protein sequence ID" value="CAK7343586.1"/>
    <property type="molecule type" value="Genomic_DNA"/>
</dbReference>
<dbReference type="AlphaFoldDB" id="A0AAV1S105"/>
<evidence type="ECO:0000313" key="1">
    <source>
        <dbReference type="EMBL" id="CAK7343586.1"/>
    </source>
</evidence>
<organism evidence="1 2">
    <name type="scientific">Dovyalis caffra</name>
    <dbReference type="NCBI Taxonomy" id="77055"/>
    <lineage>
        <taxon>Eukaryota</taxon>
        <taxon>Viridiplantae</taxon>
        <taxon>Streptophyta</taxon>
        <taxon>Embryophyta</taxon>
        <taxon>Tracheophyta</taxon>
        <taxon>Spermatophyta</taxon>
        <taxon>Magnoliopsida</taxon>
        <taxon>eudicotyledons</taxon>
        <taxon>Gunneridae</taxon>
        <taxon>Pentapetalae</taxon>
        <taxon>rosids</taxon>
        <taxon>fabids</taxon>
        <taxon>Malpighiales</taxon>
        <taxon>Salicaceae</taxon>
        <taxon>Flacourtieae</taxon>
        <taxon>Dovyalis</taxon>
    </lineage>
</organism>
<proteinExistence type="predicted"/>
<evidence type="ECO:0000313" key="2">
    <source>
        <dbReference type="Proteomes" id="UP001314170"/>
    </source>
</evidence>
<comment type="caution">
    <text evidence="1">The sequence shown here is derived from an EMBL/GenBank/DDBJ whole genome shotgun (WGS) entry which is preliminary data.</text>
</comment>